<organism evidence="1 2">
    <name type="scientific">Caldicellulosiruptor changbaiensis</name>
    <dbReference type="NCBI Taxonomy" id="1222016"/>
    <lineage>
        <taxon>Bacteria</taxon>
        <taxon>Bacillati</taxon>
        <taxon>Bacillota</taxon>
        <taxon>Bacillota incertae sedis</taxon>
        <taxon>Caldicellulosiruptorales</taxon>
        <taxon>Caldicellulosiruptoraceae</taxon>
        <taxon>Caldicellulosiruptor</taxon>
    </lineage>
</organism>
<dbReference type="Pfam" id="PF01547">
    <property type="entry name" value="SBP_bac_1"/>
    <property type="match status" value="1"/>
</dbReference>
<dbReference type="KEGG" id="ccha:ELD05_11455"/>
<dbReference type="EMBL" id="CP034791">
    <property type="protein sequence ID" value="AZT91196.1"/>
    <property type="molecule type" value="Genomic_DNA"/>
</dbReference>
<dbReference type="PANTHER" id="PTHR43649">
    <property type="entry name" value="ARABINOSE-BINDING PROTEIN-RELATED"/>
    <property type="match status" value="1"/>
</dbReference>
<dbReference type="InterPro" id="IPR006059">
    <property type="entry name" value="SBP"/>
</dbReference>
<sequence>MKSFKKWVALCLVITFTLSVCIISLHSEKAFSSSATSGTKKIVFWHIQTNEDAKKVIQKAVDRFMAANPGVKVEVVPLQNDAFKTKLKIAMGANQAPDVFPTWGGGQFYEYIKSGKVKDITAYMNENNYKNRFLDGAISMVTFDKKIWAVPVENVAIAIVLYNKEIFKKYSLKVPTTYDELLNIVKKLKAKGIAPFALANKTKWPGSMFYMYLVDRLGGPSVFERAATRKGGSFEDPVFIKAGEMLQELVKLGAFAKGYNGLDYDTGQSRMLLYAGKAAMELMGSWEISVIKSENKKFYDNNLDFFPFPAIKGGKGDPNNVVGTLGDNFYAISSRCKYPKEAFKMIQYLIDDQSVKERIQIGRIPPVKGVKLDDPKLQKLNSIISKAKHVQLWYDQYLPPQLAEVHKDTCQAMFGLTMTPKAAAQKMEKTAKEVFGK</sequence>
<evidence type="ECO:0000313" key="1">
    <source>
        <dbReference type="EMBL" id="AZT91196.1"/>
    </source>
</evidence>
<proteinExistence type="predicted"/>
<accession>A0A3T0D892</accession>
<reference evidence="1 2" key="1">
    <citation type="submission" date="2018-12" db="EMBL/GenBank/DDBJ databases">
        <title>Genome sequence from the cellulolytic species, Caldicellulosiruptor changbaiensis.</title>
        <authorList>
            <person name="Blumer-Schuette S.E."/>
            <person name="Mendoza C."/>
        </authorList>
    </citation>
    <scope>NUCLEOTIDE SEQUENCE [LARGE SCALE GENOMIC DNA]</scope>
    <source>
        <strain evidence="1 2">CBS-Z</strain>
    </source>
</reference>
<dbReference type="SUPFAM" id="SSF53850">
    <property type="entry name" value="Periplasmic binding protein-like II"/>
    <property type="match status" value="1"/>
</dbReference>
<name>A0A3T0D892_9FIRM</name>
<evidence type="ECO:0000313" key="2">
    <source>
        <dbReference type="Proteomes" id="UP000282930"/>
    </source>
</evidence>
<keyword evidence="2" id="KW-1185">Reference proteome</keyword>
<dbReference type="PANTHER" id="PTHR43649:SF14">
    <property type="entry name" value="BLR3389 PROTEIN"/>
    <property type="match status" value="1"/>
</dbReference>
<dbReference type="Gene3D" id="3.40.190.10">
    <property type="entry name" value="Periplasmic binding protein-like II"/>
    <property type="match status" value="2"/>
</dbReference>
<dbReference type="Proteomes" id="UP000282930">
    <property type="component" value="Chromosome"/>
</dbReference>
<protein>
    <submittedName>
        <fullName evidence="1">Extracellular solute-binding protein</fullName>
    </submittedName>
</protein>
<dbReference type="RefSeq" id="WP_127352532.1">
    <property type="nucleotide sequence ID" value="NZ_CP034791.1"/>
</dbReference>
<gene>
    <name evidence="1" type="ORF">ELD05_11455</name>
</gene>
<dbReference type="AlphaFoldDB" id="A0A3T0D892"/>
<dbReference type="InterPro" id="IPR050490">
    <property type="entry name" value="Bact_solute-bd_prot1"/>
</dbReference>